<evidence type="ECO:0000313" key="2">
    <source>
        <dbReference type="Proteomes" id="UP001178508"/>
    </source>
</evidence>
<sequence length="303" mass="34444">MLAILRKHGHNLPKDVRTLLQTPCFVDSKKKCDGDYIYYGLESGIRKYLEQCPTFTGAVILDINIDGVPLFKSSQMQLWPILAKFDKSEPFIVSLFCGNGKPEPVEDYLQDFVQELVDLQEKGIVHEGIQLEFKINAFICDSSARAFVNCIKGHNAYQACERCEALASHVDGRMVYTDHAPCEKRTDERFKTVQYTSHQKKPTPLIKTGVGCVSQFVLDYMHVVCLGAVKRLLTFLIKGPVECKLPRSSVEELSSRLMALRGKMPSEFARQPRSLVDLDRWKATEFRQFLLYTGPVVLKDTVR</sequence>
<dbReference type="Proteomes" id="UP001178508">
    <property type="component" value="Chromosome 14"/>
</dbReference>
<dbReference type="PANTHER" id="PTHR33053">
    <property type="entry name" value="PROTEIN, PUTATIVE-RELATED"/>
    <property type="match status" value="1"/>
</dbReference>
<dbReference type="PANTHER" id="PTHR33053:SF26">
    <property type="entry name" value="TRANSPOSASE DOMAIN-CONTAINING PROTEIN"/>
    <property type="match status" value="1"/>
</dbReference>
<reference evidence="1" key="1">
    <citation type="submission" date="2023-08" db="EMBL/GenBank/DDBJ databases">
        <authorList>
            <person name="Alioto T."/>
            <person name="Alioto T."/>
            <person name="Gomez Garrido J."/>
        </authorList>
    </citation>
    <scope>NUCLEOTIDE SEQUENCE</scope>
</reference>
<organism evidence="1 2">
    <name type="scientific">Xyrichtys novacula</name>
    <name type="common">Pearly razorfish</name>
    <name type="synonym">Hemipteronotus novacula</name>
    <dbReference type="NCBI Taxonomy" id="13765"/>
    <lineage>
        <taxon>Eukaryota</taxon>
        <taxon>Metazoa</taxon>
        <taxon>Chordata</taxon>
        <taxon>Craniata</taxon>
        <taxon>Vertebrata</taxon>
        <taxon>Euteleostomi</taxon>
        <taxon>Actinopterygii</taxon>
        <taxon>Neopterygii</taxon>
        <taxon>Teleostei</taxon>
        <taxon>Neoteleostei</taxon>
        <taxon>Acanthomorphata</taxon>
        <taxon>Eupercaria</taxon>
        <taxon>Labriformes</taxon>
        <taxon>Labridae</taxon>
        <taxon>Xyrichtys</taxon>
    </lineage>
</organism>
<accession>A0AAV1GGS1</accession>
<protein>
    <submittedName>
        <fullName evidence="1">Uncharacterized protein LOC125902480 isoform X1</fullName>
    </submittedName>
</protein>
<dbReference type="EMBL" id="OY660877">
    <property type="protein sequence ID" value="CAJ1071693.1"/>
    <property type="molecule type" value="Genomic_DNA"/>
</dbReference>
<dbReference type="AlphaFoldDB" id="A0AAV1GGS1"/>
<evidence type="ECO:0000313" key="1">
    <source>
        <dbReference type="EMBL" id="CAJ1071693.1"/>
    </source>
</evidence>
<proteinExistence type="predicted"/>
<keyword evidence="2" id="KW-1185">Reference proteome</keyword>
<name>A0AAV1GGS1_XYRNO</name>
<gene>
    <name evidence="1" type="ORF">XNOV1_A019446</name>
</gene>